<keyword evidence="1" id="KW-0479">Metal-binding</keyword>
<keyword evidence="2" id="KW-0677">Repeat</keyword>
<dbReference type="OrthoDB" id="2419425at2759"/>
<dbReference type="EMBL" id="OU892285">
    <property type="protein sequence ID" value="CAG9773663.1"/>
    <property type="molecule type" value="Genomic_DNA"/>
</dbReference>
<dbReference type="Proteomes" id="UP001152799">
    <property type="component" value="Chromosome 9"/>
</dbReference>
<evidence type="ECO:0000313" key="8">
    <source>
        <dbReference type="EMBL" id="CAG9773663.1"/>
    </source>
</evidence>
<keyword evidence="4" id="KW-0862">Zinc</keyword>
<reference evidence="8" key="1">
    <citation type="submission" date="2022-01" db="EMBL/GenBank/DDBJ databases">
        <authorList>
            <person name="King R."/>
        </authorList>
    </citation>
    <scope>NUCLEOTIDE SEQUENCE</scope>
</reference>
<dbReference type="FunFam" id="3.30.160.60:FF:000100">
    <property type="entry name" value="Zinc finger 45-like"/>
    <property type="match status" value="1"/>
</dbReference>
<evidence type="ECO:0000256" key="6">
    <source>
        <dbReference type="SAM" id="MobiDB-lite"/>
    </source>
</evidence>
<organism evidence="8 9">
    <name type="scientific">Ceutorhynchus assimilis</name>
    <name type="common">cabbage seed weevil</name>
    <dbReference type="NCBI Taxonomy" id="467358"/>
    <lineage>
        <taxon>Eukaryota</taxon>
        <taxon>Metazoa</taxon>
        <taxon>Ecdysozoa</taxon>
        <taxon>Arthropoda</taxon>
        <taxon>Hexapoda</taxon>
        <taxon>Insecta</taxon>
        <taxon>Pterygota</taxon>
        <taxon>Neoptera</taxon>
        <taxon>Endopterygota</taxon>
        <taxon>Coleoptera</taxon>
        <taxon>Polyphaga</taxon>
        <taxon>Cucujiformia</taxon>
        <taxon>Curculionidae</taxon>
        <taxon>Ceutorhynchinae</taxon>
        <taxon>Ceutorhynchus</taxon>
    </lineage>
</organism>
<protein>
    <recommendedName>
        <fullName evidence="7">C2H2-type domain-containing protein</fullName>
    </recommendedName>
</protein>
<keyword evidence="3 5" id="KW-0863">Zinc-finger</keyword>
<feature type="domain" description="C2H2-type" evidence="7">
    <location>
        <begin position="3"/>
        <end position="23"/>
    </location>
</feature>
<evidence type="ECO:0000313" key="9">
    <source>
        <dbReference type="Proteomes" id="UP001152799"/>
    </source>
</evidence>
<dbReference type="InterPro" id="IPR013087">
    <property type="entry name" value="Znf_C2H2_type"/>
</dbReference>
<feature type="region of interest" description="Disordered" evidence="6">
    <location>
        <begin position="317"/>
        <end position="358"/>
    </location>
</feature>
<evidence type="ECO:0000256" key="2">
    <source>
        <dbReference type="ARBA" id="ARBA00022737"/>
    </source>
</evidence>
<dbReference type="PANTHER" id="PTHR31511">
    <property type="entry name" value="PROTEIN CBG23764"/>
    <property type="match status" value="1"/>
</dbReference>
<evidence type="ECO:0000256" key="1">
    <source>
        <dbReference type="ARBA" id="ARBA00022723"/>
    </source>
</evidence>
<dbReference type="PROSITE" id="PS50157">
    <property type="entry name" value="ZINC_FINGER_C2H2_2"/>
    <property type="match status" value="1"/>
</dbReference>
<accession>A0A9N9MZ63</accession>
<evidence type="ECO:0000256" key="3">
    <source>
        <dbReference type="ARBA" id="ARBA00022771"/>
    </source>
</evidence>
<keyword evidence="9" id="KW-1185">Reference proteome</keyword>
<name>A0A9N9MZ63_9CUCU</name>
<evidence type="ECO:0000256" key="5">
    <source>
        <dbReference type="PROSITE-ProRule" id="PRU00042"/>
    </source>
</evidence>
<gene>
    <name evidence="8" type="ORF">CEUTPL_LOCUS14050</name>
</gene>
<dbReference type="PANTHER" id="PTHR31511:SF12">
    <property type="entry name" value="RHO TERMINATION FACTOR N-TERMINAL DOMAIN-CONTAINING PROTEIN"/>
    <property type="match status" value="1"/>
</dbReference>
<evidence type="ECO:0000259" key="7">
    <source>
        <dbReference type="PROSITE" id="PS50157"/>
    </source>
</evidence>
<evidence type="ECO:0000256" key="4">
    <source>
        <dbReference type="ARBA" id="ARBA00022833"/>
    </source>
</evidence>
<dbReference type="AlphaFoldDB" id="A0A9N9MZ63"/>
<proteinExistence type="predicted"/>
<dbReference type="GO" id="GO:0008270">
    <property type="term" value="F:zinc ion binding"/>
    <property type="evidence" value="ECO:0007669"/>
    <property type="project" value="UniProtKB-KW"/>
</dbReference>
<sequence>MVYVCENCGVSFSRNYSMMRHMRESCKARFMVGDVGGKQPRLDGAASTASMKTCAACNLSIPSNLMMAHQRTTQHRNNSCIPLCDGVQRVDSAFRSRIATYRISSDTEHIDFTVFFNDVMLKVLNVLEQMLGFHGALKVNMVVIGQYYHPTQDVNTEKSFNTCNKIVAVGSDLNELYQSFVEAMKTQSTEFQERDSGWALRKILYLEVNINQFRPIGGSSYIKLPKSIEMRGATVNVINQDQCCFAWAVTSALFPAARMMSQITSYPHYSRVLNLAAIHPDGSTKKPRKIPDLVHTENRSKTPEHLVPDVVVIEGPGAVSQPSPQPPRYSPITPATSSEREMSPPISIPDDNSDQPLSPIITCGRRRKSVRAAKKNLSAASATRIVKKSANFESATTFSQPDWSGFSASGKDIFSRAMENHSALQKQLCEEEVALELYRSEYAKFRQKMLDNESCMSNSNAKISELKNNFRTIAKTFNFSDK</sequence>